<dbReference type="PROSITE" id="PS50127">
    <property type="entry name" value="UBC_2"/>
    <property type="match status" value="1"/>
</dbReference>
<evidence type="ECO:0000313" key="4">
    <source>
        <dbReference type="Proteomes" id="UP000250140"/>
    </source>
</evidence>
<keyword evidence="4" id="KW-1185">Reference proteome</keyword>
<dbReference type="Proteomes" id="UP000250140">
    <property type="component" value="Unassembled WGS sequence"/>
</dbReference>
<dbReference type="AlphaFoldDB" id="A0A8E2EQR1"/>
<dbReference type="Gene3D" id="3.10.110.10">
    <property type="entry name" value="Ubiquitin Conjugating Enzyme"/>
    <property type="match status" value="1"/>
</dbReference>
<dbReference type="Pfam" id="PF00179">
    <property type="entry name" value="UQ_con"/>
    <property type="match status" value="1"/>
</dbReference>
<dbReference type="CDD" id="cd23814">
    <property type="entry name" value="UEV_AKTIP"/>
    <property type="match status" value="1"/>
</dbReference>
<name>A0A8E2EQR1_9PEZI</name>
<dbReference type="EMBL" id="KV750856">
    <property type="protein sequence ID" value="OCL02891.1"/>
    <property type="molecule type" value="Genomic_DNA"/>
</dbReference>
<gene>
    <name evidence="3" type="ORF">AOQ84DRAFT_303814</name>
</gene>
<sequence>MPLPESCPTLLSFRKQNLLVEFSSLRHARLDGVFVSITPGDPTLWVGVIFVRKGPYSPAVLRFQISFPPTYPALPPLVTFSTDVFHPLLTPLTTYTYTTGSSDTDTVSATDEERLPPGGFSLRHGFPHWFGRARRSAASSRNVSGSGVGTPSRSQTPVTSELKGNTITNAALSYISANTAGTISVAAVLRYIQSTFSDESILDSIPLEAAANPGAYHAWRTYRAGILRSQLPPSPNSPSVESQASSVGVPSAGSRTSEGSMIGRTRRPGEWNWEGVWEERVKKAIKASLSEPVLYGGIGGGEDMIRFLDVDDESIDKMRKQLHAVTVKLAEA</sequence>
<evidence type="ECO:0000313" key="3">
    <source>
        <dbReference type="EMBL" id="OCL02891.1"/>
    </source>
</evidence>
<evidence type="ECO:0000256" key="1">
    <source>
        <dbReference type="SAM" id="MobiDB-lite"/>
    </source>
</evidence>
<feature type="domain" description="UBC core" evidence="2">
    <location>
        <begin position="13"/>
        <end position="177"/>
    </location>
</feature>
<accession>A0A8E2EQR1</accession>
<feature type="compositionally biased region" description="Polar residues" evidence="1">
    <location>
        <begin position="151"/>
        <end position="161"/>
    </location>
</feature>
<feature type="region of interest" description="Disordered" evidence="1">
    <location>
        <begin position="230"/>
        <end position="266"/>
    </location>
</feature>
<dbReference type="OrthoDB" id="5596422at2759"/>
<feature type="compositionally biased region" description="Polar residues" evidence="1">
    <location>
        <begin position="237"/>
        <end position="259"/>
    </location>
</feature>
<protein>
    <submittedName>
        <fullName evidence="3">UBC-like protein</fullName>
    </submittedName>
</protein>
<dbReference type="InterPro" id="IPR000608">
    <property type="entry name" value="UBC"/>
</dbReference>
<reference evidence="3 4" key="1">
    <citation type="journal article" date="2016" name="Nat. Commun.">
        <title>Ectomycorrhizal ecology is imprinted in the genome of the dominant symbiotic fungus Cenococcum geophilum.</title>
        <authorList>
            <consortium name="DOE Joint Genome Institute"/>
            <person name="Peter M."/>
            <person name="Kohler A."/>
            <person name="Ohm R.A."/>
            <person name="Kuo A."/>
            <person name="Krutzmann J."/>
            <person name="Morin E."/>
            <person name="Arend M."/>
            <person name="Barry K.W."/>
            <person name="Binder M."/>
            <person name="Choi C."/>
            <person name="Clum A."/>
            <person name="Copeland A."/>
            <person name="Grisel N."/>
            <person name="Haridas S."/>
            <person name="Kipfer T."/>
            <person name="LaButti K."/>
            <person name="Lindquist E."/>
            <person name="Lipzen A."/>
            <person name="Maire R."/>
            <person name="Meier B."/>
            <person name="Mihaltcheva S."/>
            <person name="Molinier V."/>
            <person name="Murat C."/>
            <person name="Poggeler S."/>
            <person name="Quandt C.A."/>
            <person name="Sperisen C."/>
            <person name="Tritt A."/>
            <person name="Tisserant E."/>
            <person name="Crous P.W."/>
            <person name="Henrissat B."/>
            <person name="Nehls U."/>
            <person name="Egli S."/>
            <person name="Spatafora J.W."/>
            <person name="Grigoriev I.V."/>
            <person name="Martin F.M."/>
        </authorList>
    </citation>
    <scope>NUCLEOTIDE SEQUENCE [LARGE SCALE GENOMIC DNA]</scope>
    <source>
        <strain evidence="3 4">CBS 207.34</strain>
    </source>
</reference>
<proteinExistence type="predicted"/>
<feature type="region of interest" description="Disordered" evidence="1">
    <location>
        <begin position="140"/>
        <end position="161"/>
    </location>
</feature>
<dbReference type="SUPFAM" id="SSF54495">
    <property type="entry name" value="UBC-like"/>
    <property type="match status" value="1"/>
</dbReference>
<evidence type="ECO:0000259" key="2">
    <source>
        <dbReference type="PROSITE" id="PS50127"/>
    </source>
</evidence>
<organism evidence="3 4">
    <name type="scientific">Glonium stellatum</name>
    <dbReference type="NCBI Taxonomy" id="574774"/>
    <lineage>
        <taxon>Eukaryota</taxon>
        <taxon>Fungi</taxon>
        <taxon>Dikarya</taxon>
        <taxon>Ascomycota</taxon>
        <taxon>Pezizomycotina</taxon>
        <taxon>Dothideomycetes</taxon>
        <taxon>Pleosporomycetidae</taxon>
        <taxon>Gloniales</taxon>
        <taxon>Gloniaceae</taxon>
        <taxon>Glonium</taxon>
    </lineage>
</organism>
<dbReference type="InterPro" id="IPR016135">
    <property type="entry name" value="UBQ-conjugating_enzyme/RWD"/>
</dbReference>